<reference evidence="5 6" key="1">
    <citation type="journal article" date="2018" name="Nat. Ecol. Evol.">
        <title>Genomic signatures of mitonuclear coevolution across populations of Tigriopus californicus.</title>
        <authorList>
            <person name="Barreto F.S."/>
            <person name="Watson E.T."/>
            <person name="Lima T.G."/>
            <person name="Willett C.S."/>
            <person name="Edmands S."/>
            <person name="Li W."/>
            <person name="Burton R.S."/>
        </authorList>
    </citation>
    <scope>NUCLEOTIDE SEQUENCE [LARGE SCALE GENOMIC DNA]</scope>
    <source>
        <strain evidence="5 6">San Diego</strain>
    </source>
</reference>
<evidence type="ECO:0000313" key="6">
    <source>
        <dbReference type="Proteomes" id="UP000318571"/>
    </source>
</evidence>
<feature type="transmembrane region" description="Helical" evidence="3">
    <location>
        <begin position="211"/>
        <end position="233"/>
    </location>
</feature>
<feature type="signal peptide" evidence="4">
    <location>
        <begin position="1"/>
        <end position="20"/>
    </location>
</feature>
<dbReference type="InterPro" id="IPR002172">
    <property type="entry name" value="LDrepeatLR_classA_rpt"/>
</dbReference>
<protein>
    <recommendedName>
        <fullName evidence="7">CUB domain-containing protein</fullName>
    </recommendedName>
</protein>
<comment type="caution">
    <text evidence="2">Lacks conserved residue(s) required for the propagation of feature annotation.</text>
</comment>
<evidence type="ECO:0008006" key="7">
    <source>
        <dbReference type="Google" id="ProtNLM"/>
    </source>
</evidence>
<gene>
    <name evidence="5" type="ORF">TCAL_03871</name>
</gene>
<keyword evidence="6" id="KW-1185">Reference proteome</keyword>
<evidence type="ECO:0000313" key="5">
    <source>
        <dbReference type="EMBL" id="TRY76988.1"/>
    </source>
</evidence>
<keyword evidence="3" id="KW-1133">Transmembrane helix</keyword>
<keyword evidence="1" id="KW-1015">Disulfide bond</keyword>
<dbReference type="EMBL" id="VCGU01000004">
    <property type="protein sequence ID" value="TRY76988.1"/>
    <property type="molecule type" value="Genomic_DNA"/>
</dbReference>
<dbReference type="AlphaFoldDB" id="A0A553PH23"/>
<name>A0A553PH23_TIGCA</name>
<sequence>MGVYGVLCLFLAVHLDLVTSNLTKKIKVIDGFVSSKNNLVDINEVLLFRIGTRQIDFTINVQEQDPSLQNCSGRRSCSNAYIDGSSLKGKTFQREFLFCGQYGLKTVHWLFKSDFMINFNIDCAHITYSFQVRGNEVKDNSTRKLHEYKTRSQCADEGKIVCQSSRKCSETTSSTHCNTTIYGCLDPSRACDSVHDCKNEDDSDEQNCSQFFRGGILLVLILCTGGISTLFICKHQWSLKEFNMIALKNDIIKRKDAIKIKNNIASKK</sequence>
<feature type="chain" id="PRO_5021719730" description="CUB domain-containing protein" evidence="4">
    <location>
        <begin position="21"/>
        <end position="268"/>
    </location>
</feature>
<keyword evidence="4" id="KW-0732">Signal</keyword>
<evidence type="ECO:0000256" key="4">
    <source>
        <dbReference type="SAM" id="SignalP"/>
    </source>
</evidence>
<keyword evidence="3" id="KW-0812">Transmembrane</keyword>
<keyword evidence="3" id="KW-0472">Membrane</keyword>
<organism evidence="5 6">
    <name type="scientific">Tigriopus californicus</name>
    <name type="common">Marine copepod</name>
    <dbReference type="NCBI Taxonomy" id="6832"/>
    <lineage>
        <taxon>Eukaryota</taxon>
        <taxon>Metazoa</taxon>
        <taxon>Ecdysozoa</taxon>
        <taxon>Arthropoda</taxon>
        <taxon>Crustacea</taxon>
        <taxon>Multicrustacea</taxon>
        <taxon>Hexanauplia</taxon>
        <taxon>Copepoda</taxon>
        <taxon>Harpacticoida</taxon>
        <taxon>Harpacticidae</taxon>
        <taxon>Tigriopus</taxon>
    </lineage>
</organism>
<evidence type="ECO:0000256" key="3">
    <source>
        <dbReference type="SAM" id="Phobius"/>
    </source>
</evidence>
<comment type="caution">
    <text evidence="5">The sequence shown here is derived from an EMBL/GenBank/DDBJ whole genome shotgun (WGS) entry which is preliminary data.</text>
</comment>
<accession>A0A553PH23</accession>
<dbReference type="PROSITE" id="PS50068">
    <property type="entry name" value="LDLRA_2"/>
    <property type="match status" value="1"/>
</dbReference>
<evidence type="ECO:0000256" key="1">
    <source>
        <dbReference type="ARBA" id="ARBA00023157"/>
    </source>
</evidence>
<evidence type="ECO:0000256" key="2">
    <source>
        <dbReference type="PROSITE-ProRule" id="PRU00124"/>
    </source>
</evidence>
<proteinExistence type="predicted"/>
<dbReference type="Proteomes" id="UP000318571">
    <property type="component" value="Chromosome 5"/>
</dbReference>